<comment type="caution">
    <text evidence="1">The sequence shown here is derived from an EMBL/GenBank/DDBJ whole genome shotgun (WGS) entry which is preliminary data.</text>
</comment>
<dbReference type="RefSeq" id="XP_066695250.1">
    <property type="nucleotide sequence ID" value="XM_066848554.1"/>
</dbReference>
<evidence type="ECO:0000313" key="2">
    <source>
        <dbReference type="Proteomes" id="UP001391051"/>
    </source>
</evidence>
<sequence>MVRLGSRSSDNDNTRYRVSAGEYTVPTEKYPLRLHIRQRPYWGPWNPLWRIRGHQGGAVRDVCTKTLTPVAELGIPRRVSMGPPGPRRRSLPLLRTAAHFSYEPDHYVDYQDCKSPGGSSTAYGDRRPLML</sequence>
<evidence type="ECO:0000313" key="1">
    <source>
        <dbReference type="EMBL" id="KAK7943219.1"/>
    </source>
</evidence>
<name>A0ABR1PZN7_9PEZI</name>
<reference evidence="1 2" key="1">
    <citation type="submission" date="2023-01" db="EMBL/GenBank/DDBJ databases">
        <title>Analysis of 21 Apiospora genomes using comparative genomics revels a genus with tremendous synthesis potential of carbohydrate active enzymes and secondary metabolites.</title>
        <authorList>
            <person name="Sorensen T."/>
        </authorList>
    </citation>
    <scope>NUCLEOTIDE SEQUENCE [LARGE SCALE GENOMIC DNA]</scope>
    <source>
        <strain evidence="1 2">CBS 24483</strain>
    </source>
</reference>
<organism evidence="1 2">
    <name type="scientific">Apiospora aurea</name>
    <dbReference type="NCBI Taxonomy" id="335848"/>
    <lineage>
        <taxon>Eukaryota</taxon>
        <taxon>Fungi</taxon>
        <taxon>Dikarya</taxon>
        <taxon>Ascomycota</taxon>
        <taxon>Pezizomycotina</taxon>
        <taxon>Sordariomycetes</taxon>
        <taxon>Xylariomycetidae</taxon>
        <taxon>Amphisphaeriales</taxon>
        <taxon>Apiosporaceae</taxon>
        <taxon>Apiospora</taxon>
    </lineage>
</organism>
<dbReference type="Proteomes" id="UP001391051">
    <property type="component" value="Unassembled WGS sequence"/>
</dbReference>
<dbReference type="EMBL" id="JAQQWE010000008">
    <property type="protein sequence ID" value="KAK7943219.1"/>
    <property type="molecule type" value="Genomic_DNA"/>
</dbReference>
<proteinExistence type="predicted"/>
<keyword evidence="2" id="KW-1185">Reference proteome</keyword>
<accession>A0ABR1PZN7</accession>
<protein>
    <submittedName>
        <fullName evidence="1">Uncharacterized protein</fullName>
    </submittedName>
</protein>
<gene>
    <name evidence="1" type="ORF">PG986_012332</name>
</gene>
<dbReference type="GeneID" id="92081616"/>